<dbReference type="GO" id="GO:0070936">
    <property type="term" value="P:protein K48-linked ubiquitination"/>
    <property type="evidence" value="ECO:0007669"/>
    <property type="project" value="EnsemblFungi"/>
</dbReference>
<keyword evidence="9" id="KW-0833">Ubl conjugation pathway</keyword>
<dbReference type="AlphaFoldDB" id="G3AQ71"/>
<feature type="region of interest" description="Disordered" evidence="11">
    <location>
        <begin position="1"/>
        <end position="28"/>
    </location>
</feature>
<dbReference type="GO" id="GO:0036503">
    <property type="term" value="P:ERAD pathway"/>
    <property type="evidence" value="ECO:0007669"/>
    <property type="project" value="EnsemblFungi"/>
</dbReference>
<dbReference type="EMBL" id="GL996503">
    <property type="protein sequence ID" value="EGW31418.1"/>
    <property type="molecule type" value="Genomic_DNA"/>
</dbReference>
<comment type="catalytic activity">
    <reaction evidence="1">
        <text>S-ubiquitinyl-[E2 ubiquitin-conjugating enzyme]-L-cysteine + [acceptor protein]-L-lysine = [E2 ubiquitin-conjugating enzyme]-L-cysteine + N(6)-ubiquitinyl-[acceptor protein]-L-lysine.</text>
        <dbReference type="EC" id="2.3.2.27"/>
    </reaction>
</comment>
<dbReference type="GeneID" id="18871556"/>
<keyword evidence="7" id="KW-0963">Cytoplasm</keyword>
<dbReference type="CDD" id="cd16657">
    <property type="entry name" value="RING-Ubox_UBE4A"/>
    <property type="match status" value="1"/>
</dbReference>
<dbReference type="PANTHER" id="PTHR13931">
    <property type="entry name" value="UBIQUITINATION FACTOR E4"/>
    <property type="match status" value="1"/>
</dbReference>
<dbReference type="GO" id="GO:0006511">
    <property type="term" value="P:ubiquitin-dependent protein catabolic process"/>
    <property type="evidence" value="ECO:0007669"/>
    <property type="project" value="EnsemblFungi"/>
</dbReference>
<dbReference type="UniPathway" id="UPA00143"/>
<dbReference type="Gene3D" id="3.30.40.10">
    <property type="entry name" value="Zinc/RING finger domain, C3HC4 (zinc finger)"/>
    <property type="match status" value="1"/>
</dbReference>
<feature type="compositionally biased region" description="Basic and acidic residues" evidence="11">
    <location>
        <begin position="44"/>
        <end position="66"/>
    </location>
</feature>
<dbReference type="GO" id="GO:0031398">
    <property type="term" value="P:positive regulation of protein ubiquitination"/>
    <property type="evidence" value="ECO:0007669"/>
    <property type="project" value="EnsemblFungi"/>
</dbReference>
<dbReference type="HOGENOM" id="CLU_003224_0_1_1"/>
<dbReference type="OrthoDB" id="20295at2759"/>
<dbReference type="OMA" id="SNAFMTN"/>
<keyword evidence="10" id="KW-0539">Nucleus</keyword>
<dbReference type="FunCoup" id="G3AQ71">
    <property type="interactions" value="1280"/>
</dbReference>
<dbReference type="InterPro" id="IPR003613">
    <property type="entry name" value="Ubox_domain"/>
</dbReference>
<comment type="subcellular location">
    <subcellularLocation>
        <location evidence="3">Cytoplasm</location>
    </subcellularLocation>
    <subcellularLocation>
        <location evidence="2">Nucleus</location>
    </subcellularLocation>
</comment>
<protein>
    <recommendedName>
        <fullName evidence="6">RING-type E3 ubiquitin transferase</fullName>
        <ecNumber evidence="6">2.3.2.27</ecNumber>
    </recommendedName>
</protein>
<accession>G3AQ71</accession>
<evidence type="ECO:0000256" key="7">
    <source>
        <dbReference type="ARBA" id="ARBA00022490"/>
    </source>
</evidence>
<evidence type="ECO:0000313" key="14">
    <source>
        <dbReference type="Proteomes" id="UP000000709"/>
    </source>
</evidence>
<evidence type="ECO:0000256" key="11">
    <source>
        <dbReference type="SAM" id="MobiDB-lite"/>
    </source>
</evidence>
<keyword evidence="8" id="KW-0808">Transferase</keyword>
<organism evidence="14">
    <name type="scientific">Spathaspora passalidarum (strain NRRL Y-27907 / 11-Y1)</name>
    <dbReference type="NCBI Taxonomy" id="619300"/>
    <lineage>
        <taxon>Eukaryota</taxon>
        <taxon>Fungi</taxon>
        <taxon>Dikarya</taxon>
        <taxon>Ascomycota</taxon>
        <taxon>Saccharomycotina</taxon>
        <taxon>Pichiomycetes</taxon>
        <taxon>Debaryomycetaceae</taxon>
        <taxon>Spathaspora</taxon>
    </lineage>
</organism>
<feature type="domain" description="U-box" evidence="12">
    <location>
        <begin position="974"/>
        <end position="1048"/>
    </location>
</feature>
<evidence type="ECO:0000256" key="5">
    <source>
        <dbReference type="ARBA" id="ARBA00007434"/>
    </source>
</evidence>
<evidence type="ECO:0000256" key="8">
    <source>
        <dbReference type="ARBA" id="ARBA00022679"/>
    </source>
</evidence>
<comment type="pathway">
    <text evidence="4">Protein modification; protein ubiquitination.</text>
</comment>
<dbReference type="InterPro" id="IPR013083">
    <property type="entry name" value="Znf_RING/FYVE/PHD"/>
</dbReference>
<dbReference type="PANTHER" id="PTHR13931:SF2">
    <property type="entry name" value="UBIQUITIN CONJUGATION FACTOR E4 B"/>
    <property type="match status" value="1"/>
</dbReference>
<dbReference type="Pfam" id="PF10408">
    <property type="entry name" value="Ufd2P_core"/>
    <property type="match status" value="1"/>
</dbReference>
<feature type="region of interest" description="Disordered" evidence="11">
    <location>
        <begin position="40"/>
        <end position="66"/>
    </location>
</feature>
<dbReference type="GO" id="GO:0034450">
    <property type="term" value="F:ubiquitin-ubiquitin ligase activity"/>
    <property type="evidence" value="ECO:0007669"/>
    <property type="project" value="EnsemblFungi"/>
</dbReference>
<evidence type="ECO:0000256" key="2">
    <source>
        <dbReference type="ARBA" id="ARBA00004123"/>
    </source>
</evidence>
<dbReference type="PROSITE" id="PS51698">
    <property type="entry name" value="U_BOX"/>
    <property type="match status" value="1"/>
</dbReference>
<dbReference type="KEGG" id="spaa:SPAPADRAFT_51435"/>
<dbReference type="SMART" id="SM00504">
    <property type="entry name" value="Ubox"/>
    <property type="match status" value="1"/>
</dbReference>
<dbReference type="Pfam" id="PF04564">
    <property type="entry name" value="U-box"/>
    <property type="match status" value="1"/>
</dbReference>
<dbReference type="GO" id="GO:0071361">
    <property type="term" value="P:cellular response to ethanol"/>
    <property type="evidence" value="ECO:0007669"/>
    <property type="project" value="EnsemblFungi"/>
</dbReference>
<evidence type="ECO:0000259" key="12">
    <source>
        <dbReference type="PROSITE" id="PS51698"/>
    </source>
</evidence>
<dbReference type="GO" id="GO:0005737">
    <property type="term" value="C:cytoplasm"/>
    <property type="evidence" value="ECO:0007669"/>
    <property type="project" value="UniProtKB-SubCell"/>
</dbReference>
<sequence>MASQDEIRAKRLAKLQQHEAQQAQKKQQTEQELAQQLQQAQQELKVEQGKAQPKEHVPPVVSAEKELPVVEQELSDHTIADTTATDPFTEWVLTQLEFIFQATIDPEKNKGDLVFLYNLAYELQQRPHGQITPDDIESIFMEILTEVGIPAKSKSLMEYLYLTYHNAFRIKRTIPLKAHLYQEKVQFLNQVIKFSVSYGGISFHVVDLFINNDVSKSLEFFVTRFNDVSSFLFDIINNEEDEASLLELANLIFPYLSFKISTANLGHSSNFIHLLSVYEALVSIKPVAAIFSQVNGFQPPKQECLDYEHKTLLGPLLRISPLLEDMAVNYFQGVSTQTPMQIHNTYSSIQNEYNVIISHLFTIVDKLVRGSVKTRTDLVEWFADLINLNHLRRGSHADFKKLSSDGIMYNISIILIKLSLPFLNYPLFGKIDKIDVDYFRKNRLLDVDEESRVNSTIEEVEEQYSHEEQDTNFISDCFNLTLAYLHYGIGGIFIKYDRLKQQIKQVQSRIDQIESGQTPPGLNPMMISFLRQELPKLKKTIEAFKSVKHSIQAIFDFRNLQLEIFDFIIGATTFIIRLIDPSHSYPQSKLSIPIFKISKVSELDDHDYLKTKTPIPWKYYPEFIVEGIVNYCKFSTNFMGCPLVDNQDKLTCFCEFIIILLRCPELVGNPHLKSNLVEILFVGSLPIENANRDGFMISVFNNNKLIIDNILYSLLDFYVMVEKTGASSQFYDKFNSRYYISVILEQLWKNPSYRFQLKDYSRNNVDFFIRFIARMLNDTTYLLDETFNVLNEIHNVQQELKKRLTSPGDESMGTDEELEGNLDSLESRAKSYMSLSNKTMELFKLFTKEVPQGFMLAEIIDRLASMLNYNLSIMVGPKCSNLKVENPEKYNFEPKKILTLLCEIYVNLSSQKEFVASVARDERSFNLAYFEKAENILTTKTYVEPKTINALVTFARAAEDQRKLEEMEEMEMGEIPDEFLDPLMFTLMKDPVILPGSRVSIDRSTIKAHLLSDSTDPFNRMPLTLDDVIDNVELKQQIDEFRQKARQNRQ</sequence>
<gene>
    <name evidence="13" type="ORF">SPAPADRAFT_51435</name>
</gene>
<dbReference type="InterPro" id="IPR019474">
    <property type="entry name" value="Ub_conjug_fac_E4_core"/>
</dbReference>
<dbReference type="RefSeq" id="XP_007376196.1">
    <property type="nucleotide sequence ID" value="XM_007376134.1"/>
</dbReference>
<evidence type="ECO:0000256" key="10">
    <source>
        <dbReference type="ARBA" id="ARBA00023242"/>
    </source>
</evidence>
<evidence type="ECO:0000256" key="1">
    <source>
        <dbReference type="ARBA" id="ARBA00000900"/>
    </source>
</evidence>
<evidence type="ECO:0000256" key="6">
    <source>
        <dbReference type="ARBA" id="ARBA00012483"/>
    </source>
</evidence>
<dbReference type="STRING" id="619300.G3AQ71"/>
<feature type="compositionally biased region" description="Low complexity" evidence="11">
    <location>
        <begin position="14"/>
        <end position="28"/>
    </location>
</feature>
<dbReference type="GO" id="GO:0000151">
    <property type="term" value="C:ubiquitin ligase complex"/>
    <property type="evidence" value="ECO:0007669"/>
    <property type="project" value="InterPro"/>
</dbReference>
<comment type="similarity">
    <text evidence="5">Belongs to the ubiquitin conjugation factor E4 family.</text>
</comment>
<dbReference type="FunFam" id="3.30.40.10:FF:000055">
    <property type="entry name" value="Ubiquitin conjugation factor e4 a"/>
    <property type="match status" value="1"/>
</dbReference>
<reference evidence="13 14" key="1">
    <citation type="journal article" date="2011" name="Proc. Natl. Acad. Sci. U.S.A.">
        <title>Comparative genomics of xylose-fermenting fungi for enhanced biofuel production.</title>
        <authorList>
            <person name="Wohlbach D.J."/>
            <person name="Kuo A."/>
            <person name="Sato T.K."/>
            <person name="Potts K.M."/>
            <person name="Salamov A.A."/>
            <person name="LaButti K.M."/>
            <person name="Sun H."/>
            <person name="Clum A."/>
            <person name="Pangilinan J.L."/>
            <person name="Lindquist E.A."/>
            <person name="Lucas S."/>
            <person name="Lapidus A."/>
            <person name="Jin M."/>
            <person name="Gunawan C."/>
            <person name="Balan V."/>
            <person name="Dale B.E."/>
            <person name="Jeffries T.W."/>
            <person name="Zinkel R."/>
            <person name="Barry K.W."/>
            <person name="Grigoriev I.V."/>
            <person name="Gasch A.P."/>
        </authorList>
    </citation>
    <scope>NUCLEOTIDE SEQUENCE [LARGE SCALE GENOMIC DNA]</scope>
    <source>
        <strain evidence="14">NRRL Y-27907 / 11-Y1</strain>
    </source>
</reference>
<dbReference type="InParanoid" id="G3AQ71"/>
<dbReference type="Proteomes" id="UP000000709">
    <property type="component" value="Unassembled WGS sequence"/>
</dbReference>
<dbReference type="InterPro" id="IPR045132">
    <property type="entry name" value="UBE4"/>
</dbReference>
<name>G3AQ71_SPAPN</name>
<dbReference type="GO" id="GO:0005634">
    <property type="term" value="C:nucleus"/>
    <property type="evidence" value="ECO:0007669"/>
    <property type="project" value="UniProtKB-SubCell"/>
</dbReference>
<evidence type="ECO:0000256" key="9">
    <source>
        <dbReference type="ARBA" id="ARBA00022786"/>
    </source>
</evidence>
<proteinExistence type="inferred from homology"/>
<evidence type="ECO:0000313" key="13">
    <source>
        <dbReference type="EMBL" id="EGW31418.1"/>
    </source>
</evidence>
<evidence type="ECO:0000256" key="4">
    <source>
        <dbReference type="ARBA" id="ARBA00004906"/>
    </source>
</evidence>
<dbReference type="eggNOG" id="KOG2042">
    <property type="taxonomic scope" value="Eukaryota"/>
</dbReference>
<dbReference type="EC" id="2.3.2.27" evidence="6"/>
<dbReference type="SUPFAM" id="SSF57850">
    <property type="entry name" value="RING/U-box"/>
    <property type="match status" value="1"/>
</dbReference>
<evidence type="ECO:0000256" key="3">
    <source>
        <dbReference type="ARBA" id="ARBA00004496"/>
    </source>
</evidence>
<keyword evidence="14" id="KW-1185">Reference proteome</keyword>